<evidence type="ECO:0000313" key="2">
    <source>
        <dbReference type="Proteomes" id="UP000002624"/>
    </source>
</evidence>
<sequence>MPANSSTGSVKVARQLTKGLLDNEFASCWGGKVVCWGLVSMRLHEGMALAAKHLNSFSVRSSSSQLAMKSTDVEMLLFLEGLHHHGQQINIFHKRPVFGGWNDVGMALDRLLRLGKDVFNLQATL</sequence>
<dbReference type="Proteomes" id="UP000002624">
    <property type="component" value="Unassembled WGS sequence"/>
</dbReference>
<protein>
    <submittedName>
        <fullName evidence="1">Uncharacterized protein</fullName>
    </submittedName>
</protein>
<gene>
    <name evidence="1" type="ORF">HCDG_05996</name>
</gene>
<name>C6HIW2_AJECH</name>
<dbReference type="AlphaFoldDB" id="C6HIW2"/>
<dbReference type="VEuPathDB" id="FungiDB:HCDG_05996"/>
<reference evidence="2" key="1">
    <citation type="submission" date="2009-05" db="EMBL/GenBank/DDBJ databases">
        <title>The genome sequence of Ajellomyces capsulatus strain H143.</title>
        <authorList>
            <person name="Champion M."/>
            <person name="Cuomo C.A."/>
            <person name="Ma L.-J."/>
            <person name="Henn M.R."/>
            <person name="Sil A."/>
            <person name="Goldman B."/>
            <person name="Young S.K."/>
            <person name="Kodira C.D."/>
            <person name="Zeng Q."/>
            <person name="Koehrsen M."/>
            <person name="Alvarado L."/>
            <person name="Berlin A.M."/>
            <person name="Borenstein D."/>
            <person name="Chen Z."/>
            <person name="Engels R."/>
            <person name="Freedman E."/>
            <person name="Gellesch M."/>
            <person name="Goldberg J."/>
            <person name="Griggs A."/>
            <person name="Gujja S."/>
            <person name="Heiman D.I."/>
            <person name="Hepburn T.A."/>
            <person name="Howarth C."/>
            <person name="Jen D."/>
            <person name="Larson L."/>
            <person name="Lewis B."/>
            <person name="Mehta T."/>
            <person name="Park D."/>
            <person name="Pearson M."/>
            <person name="Roberts A."/>
            <person name="Saif S."/>
            <person name="Shea T.D."/>
            <person name="Shenoy N."/>
            <person name="Sisk P."/>
            <person name="Stolte C."/>
            <person name="Sykes S."/>
            <person name="Walk T."/>
            <person name="White J."/>
            <person name="Yandava C."/>
            <person name="Klein B."/>
            <person name="McEwen J.G."/>
            <person name="Puccia R."/>
            <person name="Goldman G.H."/>
            <person name="Felipe M.S."/>
            <person name="Nino-Vega G."/>
            <person name="San-Blas G."/>
            <person name="Taylor J.W."/>
            <person name="Mendoza L."/>
            <person name="Galagan J.E."/>
            <person name="Nusbaum C."/>
            <person name="Birren B.W."/>
        </authorList>
    </citation>
    <scope>NUCLEOTIDE SEQUENCE [LARGE SCALE GENOMIC DNA]</scope>
    <source>
        <strain evidence="2">H143</strain>
    </source>
</reference>
<dbReference type="EMBL" id="GG692428">
    <property type="protein sequence ID" value="EER39774.1"/>
    <property type="molecule type" value="Genomic_DNA"/>
</dbReference>
<dbReference type="HOGENOM" id="CLU_1992001_0_0_1"/>
<proteinExistence type="predicted"/>
<evidence type="ECO:0000313" key="1">
    <source>
        <dbReference type="EMBL" id="EER39774.1"/>
    </source>
</evidence>
<organism evidence="1 2">
    <name type="scientific">Ajellomyces capsulatus (strain H143)</name>
    <name type="common">Darling's disease fungus</name>
    <name type="synonym">Histoplasma capsulatum</name>
    <dbReference type="NCBI Taxonomy" id="544712"/>
    <lineage>
        <taxon>Eukaryota</taxon>
        <taxon>Fungi</taxon>
        <taxon>Dikarya</taxon>
        <taxon>Ascomycota</taxon>
        <taxon>Pezizomycotina</taxon>
        <taxon>Eurotiomycetes</taxon>
        <taxon>Eurotiomycetidae</taxon>
        <taxon>Onygenales</taxon>
        <taxon>Ajellomycetaceae</taxon>
        <taxon>Histoplasma</taxon>
    </lineage>
</organism>
<accession>C6HIW2</accession>